<dbReference type="InterPro" id="IPR019775">
    <property type="entry name" value="WD40_repeat_CS"/>
</dbReference>
<dbReference type="PROSITE" id="PS50082">
    <property type="entry name" value="WD_REPEATS_2"/>
    <property type="match status" value="2"/>
</dbReference>
<dbReference type="PANTHER" id="PTHR45903">
    <property type="entry name" value="GLUTAMATE-RICH WD REPEAT-CONTAINING PROTEIN 1"/>
    <property type="match status" value="1"/>
</dbReference>
<evidence type="ECO:0000256" key="2">
    <source>
        <dbReference type="ARBA" id="ARBA00022737"/>
    </source>
</evidence>
<protein>
    <recommendedName>
        <fullName evidence="3">Glutamate-rich WD repeat-containing protein 1</fullName>
    </recommendedName>
</protein>
<dbReference type="SUPFAM" id="SSF50978">
    <property type="entry name" value="WD40 repeat-like"/>
    <property type="match status" value="1"/>
</dbReference>
<organism evidence="5 6">
    <name type="scientific">Bonamia ostreae</name>
    <dbReference type="NCBI Taxonomy" id="126728"/>
    <lineage>
        <taxon>Eukaryota</taxon>
        <taxon>Sar</taxon>
        <taxon>Rhizaria</taxon>
        <taxon>Endomyxa</taxon>
        <taxon>Ascetosporea</taxon>
        <taxon>Haplosporida</taxon>
        <taxon>Bonamia</taxon>
    </lineage>
</organism>
<dbReference type="PROSITE" id="PS50294">
    <property type="entry name" value="WD_REPEATS_REGION"/>
    <property type="match status" value="2"/>
</dbReference>
<feature type="repeat" description="WD" evidence="4">
    <location>
        <begin position="28"/>
        <end position="63"/>
    </location>
</feature>
<gene>
    <name evidence="5" type="ORF">MHBO_004591</name>
</gene>
<name>A0ABV2ATT9_9EUKA</name>
<keyword evidence="6" id="KW-1185">Reference proteome</keyword>
<proteinExistence type="predicted"/>
<dbReference type="SMART" id="SM00320">
    <property type="entry name" value="WD40"/>
    <property type="match status" value="2"/>
</dbReference>
<comment type="caution">
    <text evidence="5">The sequence shown here is derived from an EMBL/GenBank/DDBJ whole genome shotgun (WGS) entry which is preliminary data.</text>
</comment>
<evidence type="ECO:0000256" key="3">
    <source>
        <dbReference type="ARBA" id="ARBA00040876"/>
    </source>
</evidence>
<dbReference type="InterPro" id="IPR015943">
    <property type="entry name" value="WD40/YVTN_repeat-like_dom_sf"/>
</dbReference>
<dbReference type="Pfam" id="PF00400">
    <property type="entry name" value="WD40"/>
    <property type="match status" value="2"/>
</dbReference>
<evidence type="ECO:0000313" key="5">
    <source>
        <dbReference type="EMBL" id="MES1923057.1"/>
    </source>
</evidence>
<sequence>IFGSCSVDRSVCLWDLRTEKIAPVLNAKDLHSKHINVLSWNQHRSTQIATGSDDCSFKVWDLRHFDKKSPISYFKWHRKPITSLEWSPFDETVLMTSSEDDTIGIWDLSLENDIERKIKGAQLNQEVPPQLLFVHMGQQEIKESHFHPQIKNMVISTASKGYHLFIPENI</sequence>
<keyword evidence="2" id="KW-0677">Repeat</keyword>
<feature type="repeat" description="WD" evidence="4">
    <location>
        <begin position="74"/>
        <end position="116"/>
    </location>
</feature>
<evidence type="ECO:0000256" key="4">
    <source>
        <dbReference type="PROSITE-ProRule" id="PRU00221"/>
    </source>
</evidence>
<dbReference type="InterPro" id="IPR051972">
    <property type="entry name" value="Glutamate-rich_WD_repeat"/>
</dbReference>
<dbReference type="InterPro" id="IPR036322">
    <property type="entry name" value="WD40_repeat_dom_sf"/>
</dbReference>
<feature type="non-terminal residue" evidence="5">
    <location>
        <position position="1"/>
    </location>
</feature>
<dbReference type="EMBL" id="JBDODL010004496">
    <property type="protein sequence ID" value="MES1923057.1"/>
    <property type="molecule type" value="Genomic_DNA"/>
</dbReference>
<accession>A0ABV2ATT9</accession>
<reference evidence="5 6" key="1">
    <citation type="journal article" date="2024" name="BMC Biol.">
        <title>Comparative genomics of Ascetosporea gives new insight into the evolutionary basis for animal parasitism in Rhizaria.</title>
        <authorList>
            <person name="Hiltunen Thoren M."/>
            <person name="Onut-Brannstrom I."/>
            <person name="Alfjorden A."/>
            <person name="Peckova H."/>
            <person name="Swords F."/>
            <person name="Hooper C."/>
            <person name="Holzer A.S."/>
            <person name="Bass D."/>
            <person name="Burki F."/>
        </authorList>
    </citation>
    <scope>NUCLEOTIDE SEQUENCE [LARGE SCALE GENOMIC DNA]</scope>
    <source>
        <strain evidence="5">20-A016</strain>
    </source>
</reference>
<dbReference type="PANTHER" id="PTHR45903:SF1">
    <property type="entry name" value="GLUTAMATE-RICH WD REPEAT-CONTAINING PROTEIN 1"/>
    <property type="match status" value="1"/>
</dbReference>
<keyword evidence="1 4" id="KW-0853">WD repeat</keyword>
<dbReference type="PRINTS" id="PR00320">
    <property type="entry name" value="GPROTEINBRPT"/>
</dbReference>
<dbReference type="PROSITE" id="PS00678">
    <property type="entry name" value="WD_REPEATS_1"/>
    <property type="match status" value="1"/>
</dbReference>
<dbReference type="InterPro" id="IPR020472">
    <property type="entry name" value="WD40_PAC1"/>
</dbReference>
<dbReference type="InterPro" id="IPR001680">
    <property type="entry name" value="WD40_rpt"/>
</dbReference>
<evidence type="ECO:0000256" key="1">
    <source>
        <dbReference type="ARBA" id="ARBA00022574"/>
    </source>
</evidence>
<dbReference type="Gene3D" id="2.130.10.10">
    <property type="entry name" value="YVTN repeat-like/Quinoprotein amine dehydrogenase"/>
    <property type="match status" value="1"/>
</dbReference>
<dbReference type="Proteomes" id="UP001439008">
    <property type="component" value="Unassembled WGS sequence"/>
</dbReference>
<evidence type="ECO:0000313" key="6">
    <source>
        <dbReference type="Proteomes" id="UP001439008"/>
    </source>
</evidence>